<proteinExistence type="predicted"/>
<evidence type="ECO:0000256" key="1">
    <source>
        <dbReference type="SAM" id="MobiDB-lite"/>
    </source>
</evidence>
<protein>
    <recommendedName>
        <fullName evidence="5">CENP-V/GFA domain-containing protein</fullName>
    </recommendedName>
</protein>
<evidence type="ECO:0000313" key="3">
    <source>
        <dbReference type="EMBL" id="KPI43746.1"/>
    </source>
</evidence>
<feature type="region of interest" description="Disordered" evidence="1">
    <location>
        <begin position="203"/>
        <end position="222"/>
    </location>
</feature>
<feature type="chain" id="PRO_5005873319" description="CENP-V/GFA domain-containing protein" evidence="2">
    <location>
        <begin position="25"/>
        <end position="222"/>
    </location>
</feature>
<feature type="compositionally biased region" description="Basic and acidic residues" evidence="1">
    <location>
        <begin position="206"/>
        <end position="222"/>
    </location>
</feature>
<evidence type="ECO:0000256" key="2">
    <source>
        <dbReference type="SAM" id="SignalP"/>
    </source>
</evidence>
<evidence type="ECO:0000313" key="4">
    <source>
        <dbReference type="Proteomes" id="UP000038010"/>
    </source>
</evidence>
<sequence>MNLKWALYATTVALLNTIASRAVAKECSGQGTQLMSLQIIKFKAGAGDGCIYQQKKSATTTTSAESGNRIVQHTKQTMSGFMSPSTDSVDYKCHGCPVSWSLPAAALEWKEVDGVPIEAFRVDNDTPTRCLHCALVLGAIVKLNDLVFREPWLLTEGKGGEPKKEAWELVGTEKKDSGHASSCFRDKVLANFVETAGKGFAVEVEGAEKEKSEKQEEEQKGN</sequence>
<name>A0A0N1HF71_9EURO</name>
<accession>A0A0N1HF71</accession>
<dbReference type="OrthoDB" id="4158649at2759"/>
<reference evidence="3 4" key="1">
    <citation type="submission" date="2015-06" db="EMBL/GenBank/DDBJ databases">
        <title>Draft genome of the ant-associated black yeast Phialophora attae CBS 131958.</title>
        <authorList>
            <person name="Moreno L.F."/>
            <person name="Stielow B.J."/>
            <person name="de Hoog S."/>
            <person name="Vicente V.A."/>
            <person name="Weiss V.A."/>
            <person name="de Vries M."/>
            <person name="Cruz L.M."/>
            <person name="Souza E.M."/>
        </authorList>
    </citation>
    <scope>NUCLEOTIDE SEQUENCE [LARGE SCALE GENOMIC DNA]</scope>
    <source>
        <strain evidence="3 4">CBS 131958</strain>
    </source>
</reference>
<gene>
    <name evidence="3" type="ORF">AB675_6247</name>
</gene>
<dbReference type="AlphaFoldDB" id="A0A0N1HF71"/>
<organism evidence="3 4">
    <name type="scientific">Cyphellophora attinorum</name>
    <dbReference type="NCBI Taxonomy" id="1664694"/>
    <lineage>
        <taxon>Eukaryota</taxon>
        <taxon>Fungi</taxon>
        <taxon>Dikarya</taxon>
        <taxon>Ascomycota</taxon>
        <taxon>Pezizomycotina</taxon>
        <taxon>Eurotiomycetes</taxon>
        <taxon>Chaetothyriomycetidae</taxon>
        <taxon>Chaetothyriales</taxon>
        <taxon>Cyphellophoraceae</taxon>
        <taxon>Cyphellophora</taxon>
    </lineage>
</organism>
<evidence type="ECO:0008006" key="5">
    <source>
        <dbReference type="Google" id="ProtNLM"/>
    </source>
</evidence>
<dbReference type="RefSeq" id="XP_018003709.1">
    <property type="nucleotide sequence ID" value="XM_018146525.1"/>
</dbReference>
<keyword evidence="4" id="KW-1185">Reference proteome</keyword>
<comment type="caution">
    <text evidence="3">The sequence shown here is derived from an EMBL/GenBank/DDBJ whole genome shotgun (WGS) entry which is preliminary data.</text>
</comment>
<feature type="signal peptide" evidence="2">
    <location>
        <begin position="1"/>
        <end position="24"/>
    </location>
</feature>
<dbReference type="VEuPathDB" id="FungiDB:AB675_6247"/>
<keyword evidence="2" id="KW-0732">Signal</keyword>
<dbReference type="EMBL" id="LFJN01000004">
    <property type="protein sequence ID" value="KPI43746.1"/>
    <property type="molecule type" value="Genomic_DNA"/>
</dbReference>
<dbReference type="GeneID" id="28738405"/>
<dbReference type="Proteomes" id="UP000038010">
    <property type="component" value="Unassembled WGS sequence"/>
</dbReference>